<organism evidence="4 5">
    <name type="scientific">Kwoniella europaea PYCC6329</name>
    <dbReference type="NCBI Taxonomy" id="1423913"/>
    <lineage>
        <taxon>Eukaryota</taxon>
        <taxon>Fungi</taxon>
        <taxon>Dikarya</taxon>
        <taxon>Basidiomycota</taxon>
        <taxon>Agaricomycotina</taxon>
        <taxon>Tremellomycetes</taxon>
        <taxon>Tremellales</taxon>
        <taxon>Cryptococcaceae</taxon>
        <taxon>Kwoniella</taxon>
    </lineage>
</organism>
<keyword evidence="2" id="KW-1133">Transmembrane helix</keyword>
<feature type="compositionally biased region" description="Polar residues" evidence="1">
    <location>
        <begin position="301"/>
        <end position="312"/>
    </location>
</feature>
<feature type="compositionally biased region" description="Low complexity" evidence="1">
    <location>
        <begin position="291"/>
        <end position="300"/>
    </location>
</feature>
<feature type="compositionally biased region" description="Gly residues" evidence="1">
    <location>
        <begin position="408"/>
        <end position="420"/>
    </location>
</feature>
<accession>A0AAX4K726</accession>
<evidence type="ECO:0008006" key="6">
    <source>
        <dbReference type="Google" id="ProtNLM"/>
    </source>
</evidence>
<dbReference type="AlphaFoldDB" id="A0AAX4K726"/>
<evidence type="ECO:0000256" key="3">
    <source>
        <dbReference type="SAM" id="SignalP"/>
    </source>
</evidence>
<reference evidence="4 5" key="1">
    <citation type="submission" date="2024-01" db="EMBL/GenBank/DDBJ databases">
        <title>Comparative genomics of Cryptococcus and Kwoniella reveals pathogenesis evolution and contrasting modes of karyotype evolution via chromosome fusion or intercentromeric recombination.</title>
        <authorList>
            <person name="Coelho M.A."/>
            <person name="David-Palma M."/>
            <person name="Shea T."/>
            <person name="Bowers K."/>
            <person name="McGinley-Smith S."/>
            <person name="Mohammad A.W."/>
            <person name="Gnirke A."/>
            <person name="Yurkov A.M."/>
            <person name="Nowrousian M."/>
            <person name="Sun S."/>
            <person name="Cuomo C.A."/>
            <person name="Heitman J."/>
        </authorList>
    </citation>
    <scope>NUCLEOTIDE SEQUENCE [LARGE SCALE GENOMIC DNA]</scope>
    <source>
        <strain evidence="4 5">PYCC6329</strain>
    </source>
</reference>
<feature type="signal peptide" evidence="3">
    <location>
        <begin position="1"/>
        <end position="19"/>
    </location>
</feature>
<evidence type="ECO:0000256" key="2">
    <source>
        <dbReference type="SAM" id="Phobius"/>
    </source>
</evidence>
<feature type="chain" id="PRO_5043444396" description="Mid2 domain-containing protein" evidence="3">
    <location>
        <begin position="20"/>
        <end position="426"/>
    </location>
</feature>
<protein>
    <recommendedName>
        <fullName evidence="6">Mid2 domain-containing protein</fullName>
    </recommendedName>
</protein>
<feature type="transmembrane region" description="Helical" evidence="2">
    <location>
        <begin position="224"/>
        <end position="246"/>
    </location>
</feature>
<proteinExistence type="predicted"/>
<evidence type="ECO:0000256" key="1">
    <source>
        <dbReference type="SAM" id="MobiDB-lite"/>
    </source>
</evidence>
<dbReference type="RefSeq" id="XP_066080258.1">
    <property type="nucleotide sequence ID" value="XM_066224161.1"/>
</dbReference>
<feature type="compositionally biased region" description="Low complexity" evidence="1">
    <location>
        <begin position="65"/>
        <end position="79"/>
    </location>
</feature>
<keyword evidence="3" id="KW-0732">Signal</keyword>
<keyword evidence="2" id="KW-0812">Transmembrane</keyword>
<dbReference type="EMBL" id="CP144089">
    <property type="protein sequence ID" value="WWD02291.1"/>
    <property type="molecule type" value="Genomic_DNA"/>
</dbReference>
<evidence type="ECO:0000313" key="4">
    <source>
        <dbReference type="EMBL" id="WWD02291.1"/>
    </source>
</evidence>
<dbReference type="GeneID" id="91099134"/>
<feature type="region of interest" description="Disordered" evidence="1">
    <location>
        <begin position="345"/>
        <end position="383"/>
    </location>
</feature>
<dbReference type="Proteomes" id="UP001358614">
    <property type="component" value="Chromosome 1"/>
</dbReference>
<gene>
    <name evidence="4" type="ORF">V865_000330</name>
</gene>
<feature type="region of interest" description="Disordered" evidence="1">
    <location>
        <begin position="280"/>
        <end position="331"/>
    </location>
</feature>
<keyword evidence="5" id="KW-1185">Reference proteome</keyword>
<evidence type="ECO:0000313" key="5">
    <source>
        <dbReference type="Proteomes" id="UP001358614"/>
    </source>
</evidence>
<keyword evidence="2" id="KW-0472">Membrane</keyword>
<feature type="region of interest" description="Disordered" evidence="1">
    <location>
        <begin position="57"/>
        <end position="100"/>
    </location>
</feature>
<feature type="region of interest" description="Disordered" evidence="1">
    <location>
        <begin position="402"/>
        <end position="426"/>
    </location>
</feature>
<feature type="compositionally biased region" description="Polar residues" evidence="1">
    <location>
        <begin position="80"/>
        <end position="95"/>
    </location>
</feature>
<dbReference type="KEGG" id="ker:91099134"/>
<sequence>MKLSTTLPIILLPFALAHAHGISPAHGHPGRRSNPLRNVNSRSAQLYGRQHSAGLLGGLVDDDSTSSTSSHASSTSARSTISPLTTSASTSVSTDKNVDEDTTIDVTSKVTTSVTGVTTPSPTGSSLISSTISGSISASSSIISSANLTSAINSTSTETSTATAATSTSAESSSASVQYTTDAAGQTQLVTVILTAAAATAAESTSSSTSSAKSKSDGDSIPTAAIIGISVGVGVVVIALIAFAVWRMKRRNGDEDEAIRWPELNRHGDSDAHHALPARQTGQHGFETNPLSRSLSNSSSIFAPSSTAQLNTGGAGGVGPQPMALNGSSFGASSSLEDDYINEKQSVHSHGHEHRSHDDHDNYTSLPPPVQPHLYGGHGQMEHEDPYGGMTMTNDQHVTLPNLHSGGHDGYQGQGQGQGRPGFRLD</sequence>
<name>A0AAX4K726_9TREE</name>